<comment type="caution">
    <text evidence="1">The sequence shown here is derived from an EMBL/GenBank/DDBJ whole genome shotgun (WGS) entry which is preliminary data.</text>
</comment>
<reference evidence="1 2" key="1">
    <citation type="submission" date="2018-03" db="EMBL/GenBank/DDBJ databases">
        <title>Whole genome sequencing of Histamine producing bacteria.</title>
        <authorList>
            <person name="Butler K."/>
        </authorList>
    </citation>
    <scope>NUCLEOTIDE SEQUENCE [LARGE SCALE GENOMIC DNA]</scope>
    <source>
        <strain evidence="1 2">ATCC 19614</strain>
    </source>
</reference>
<accession>A0A2T3LF54</accession>
<dbReference type="EMBL" id="PYOC01000001">
    <property type="protein sequence ID" value="PSV50012.1"/>
    <property type="molecule type" value="Genomic_DNA"/>
</dbReference>
<dbReference type="Proteomes" id="UP000241803">
    <property type="component" value="Unassembled WGS sequence"/>
</dbReference>
<name>A0A2T3LF54_9GAMM</name>
<dbReference type="AlphaFoldDB" id="A0A2T3LF54"/>
<keyword evidence="2" id="KW-1185">Reference proteome</keyword>
<dbReference type="RefSeq" id="WP_107252596.1">
    <property type="nucleotide sequence ID" value="NZ_PYOC01000001.1"/>
</dbReference>
<organism evidence="1 2">
    <name type="scientific">Photobacterium indicum</name>
    <dbReference type="NCBI Taxonomy" id="81447"/>
    <lineage>
        <taxon>Bacteria</taxon>
        <taxon>Pseudomonadati</taxon>
        <taxon>Pseudomonadota</taxon>
        <taxon>Gammaproteobacteria</taxon>
        <taxon>Vibrionales</taxon>
        <taxon>Vibrionaceae</taxon>
        <taxon>Photobacterium</taxon>
    </lineage>
</organism>
<sequence>MHNQVLERISKAGVKTVKFDTGMGGGTPLYTSCDYAAALSGLSRDATAWIIYAYSNTTDPKSFNYLALQLARVAMSVCDNVSHDFSVRIAKLAMEEHVRGFCQCKGKGCEKCLDTGVLIFSGRLRASVLRLPKTTYFNNRHDYDFIIKILHLILSGYERDAVINITRFLS</sequence>
<evidence type="ECO:0000313" key="1">
    <source>
        <dbReference type="EMBL" id="PSV50012.1"/>
    </source>
</evidence>
<gene>
    <name evidence="1" type="ORF">C9J47_05540</name>
</gene>
<protein>
    <submittedName>
        <fullName evidence="1">Uncharacterized protein</fullName>
    </submittedName>
</protein>
<proteinExistence type="predicted"/>
<evidence type="ECO:0000313" key="2">
    <source>
        <dbReference type="Proteomes" id="UP000241803"/>
    </source>
</evidence>